<dbReference type="FunFam" id="1.25.40.20:FF:000338">
    <property type="entry name" value="85/88 kDa calcium-independent phospholipase A2"/>
    <property type="match status" value="1"/>
</dbReference>
<dbReference type="RefSeq" id="XP_026550671.1">
    <property type="nucleotide sequence ID" value="XM_026694886.1"/>
</dbReference>
<feature type="short sequence motif" description="DGA/G" evidence="8">
    <location>
        <begin position="648"/>
        <end position="650"/>
    </location>
</feature>
<gene>
    <name evidence="11" type="primary">PLA2G6</name>
</gene>
<evidence type="ECO:0000256" key="2">
    <source>
        <dbReference type="ARBA" id="ARBA00022737"/>
    </source>
</evidence>
<proteinExistence type="predicted"/>
<keyword evidence="2" id="KW-0677">Repeat</keyword>
<dbReference type="GO" id="GO:2000304">
    <property type="term" value="P:positive regulation of ceramide biosynthetic process"/>
    <property type="evidence" value="ECO:0007669"/>
    <property type="project" value="TreeGrafter"/>
</dbReference>
<dbReference type="Gene3D" id="3.40.1090.10">
    <property type="entry name" value="Cytosolic phospholipase A2 catalytic domain"/>
    <property type="match status" value="1"/>
</dbReference>
<evidence type="ECO:0000256" key="8">
    <source>
        <dbReference type="PROSITE-ProRule" id="PRU01161"/>
    </source>
</evidence>
<dbReference type="Pfam" id="PF12796">
    <property type="entry name" value="Ank_2"/>
    <property type="match status" value="2"/>
</dbReference>
<protein>
    <recommendedName>
        <fullName evidence="1">phospholipase A2</fullName>
        <ecNumber evidence="1">3.1.1.4</ecNumber>
    </recommendedName>
</protein>
<sequence length="802" mass="89771">MQFFGRLVHTLNNVTNLFTNPYRVKEVSLTEYASRNMVKQDDRIILYENSSARSWDCLLINPQNQSSALRLFQVDSEPSAREYFDLYAKQLRPFYESYRDPLPLETVQQLTDCLRSHPGWSIAHIAVESGLLGSFRHNLILSCINSNSSDNECTPLHLACQKGDFECLKELMEECHARVDLTDKNGETVFHYAVRGSNPKIIELLGKKATVALDHLNDEGTSPLHLACQLGKEDAVYSLLKVHAKCNNLGALGYPIHTAMKHSQKRCAEILLDKEINQIQFLDPRYAATPLHWARNAEMTRMLIEYGCEVNALSASGESALHIAVRRGRFDCTMVLLTHGAMPNTKEKNGNTPLHLAMQQDHIEMIKALIVFGADVDIPNDLGETPGLVAARTSKGANRKVLLDLLKIIGIERFLPPGISTSSTSTSALPERSSAPRSSGLDYQDIIHVSAALGNLLKTPDVVDSAPEKRRNQDRLLSLDGGGVRGIVLIQFLIAIEKAAGRPVKELFDWVAGTSTGGILALAIIHGKPMDYMRCVYFRMKDEVFRGSRPYESEPLENFLKKEFGEHTKMTDIKSPKVMLTATLCDRQPAELHLFRNYNPPEGRNKPRFRMIGSFQPMTKPEDQLVWQAARSSGAAPTYFRPVGRFLDGGLLANNPTLDAITEINEYNKSLIQKGQGDKVKKLGLVVSLGTGRAPKVPVSSVDVFRPSNPWELAKTVYGAKELGKLVVDCCTDPDGPCVDRAAAWCEMIDAHYFRFNPSLETDIMLDEVSNTILVNMLWETQIYIYQHWDKFEQLVEQLLNK</sequence>
<dbReference type="AlphaFoldDB" id="A0A6J1W5Q9"/>
<dbReference type="InterPro" id="IPR047148">
    <property type="entry name" value="PLPL9"/>
</dbReference>
<feature type="repeat" description="ANK" evidence="7">
    <location>
        <begin position="151"/>
        <end position="184"/>
    </location>
</feature>
<dbReference type="SUPFAM" id="SSF48403">
    <property type="entry name" value="Ankyrin repeat"/>
    <property type="match status" value="1"/>
</dbReference>
<feature type="active site" description="Proton acceptor" evidence="8">
    <location>
        <position position="648"/>
    </location>
</feature>
<dbReference type="PROSITE" id="PS51635">
    <property type="entry name" value="PNPLA"/>
    <property type="match status" value="1"/>
</dbReference>
<dbReference type="GO" id="GO:0052816">
    <property type="term" value="F:long-chain fatty acyl-CoA hydrolase activity"/>
    <property type="evidence" value="ECO:0007669"/>
    <property type="project" value="TreeGrafter"/>
</dbReference>
<evidence type="ECO:0000256" key="4">
    <source>
        <dbReference type="ARBA" id="ARBA00023043"/>
    </source>
</evidence>
<accession>A0A6J1W5Q9</accession>
<keyword evidence="10" id="KW-1185">Reference proteome</keyword>
<dbReference type="Proteomes" id="UP000504612">
    <property type="component" value="Unplaced"/>
</dbReference>
<dbReference type="Pfam" id="PF01734">
    <property type="entry name" value="Patatin"/>
    <property type="match status" value="1"/>
</dbReference>
<dbReference type="GO" id="GO:0047499">
    <property type="term" value="F:calcium-independent phospholipase A2 activity"/>
    <property type="evidence" value="ECO:0007669"/>
    <property type="project" value="InterPro"/>
</dbReference>
<dbReference type="PROSITE" id="PS50297">
    <property type="entry name" value="ANK_REP_REGION"/>
    <property type="match status" value="3"/>
</dbReference>
<dbReference type="CDD" id="cd07212">
    <property type="entry name" value="Pat_PNPLA9"/>
    <property type="match status" value="1"/>
</dbReference>
<dbReference type="SUPFAM" id="SSF52151">
    <property type="entry name" value="FabD/lysophospholipase-like"/>
    <property type="match status" value="1"/>
</dbReference>
<feature type="short sequence motif" description="GXSXG" evidence="8">
    <location>
        <begin position="513"/>
        <end position="517"/>
    </location>
</feature>
<dbReference type="GO" id="GO:0005739">
    <property type="term" value="C:mitochondrion"/>
    <property type="evidence" value="ECO:0007669"/>
    <property type="project" value="TreeGrafter"/>
</dbReference>
<evidence type="ECO:0000259" key="9">
    <source>
        <dbReference type="PROSITE" id="PS51635"/>
    </source>
</evidence>
<dbReference type="Gene3D" id="1.25.40.20">
    <property type="entry name" value="Ankyrin repeat-containing domain"/>
    <property type="match status" value="3"/>
</dbReference>
<evidence type="ECO:0000256" key="3">
    <source>
        <dbReference type="ARBA" id="ARBA00022801"/>
    </source>
</evidence>
<feature type="repeat" description="ANK" evidence="7">
    <location>
        <begin position="349"/>
        <end position="381"/>
    </location>
</feature>
<dbReference type="PANTHER" id="PTHR24139">
    <property type="entry name" value="CALCIUM-INDEPENDENT PHOSPHOLIPASE A2"/>
    <property type="match status" value="1"/>
</dbReference>
<evidence type="ECO:0000256" key="1">
    <source>
        <dbReference type="ARBA" id="ARBA00013278"/>
    </source>
</evidence>
<evidence type="ECO:0000313" key="10">
    <source>
        <dbReference type="Proteomes" id="UP000504612"/>
    </source>
</evidence>
<feature type="short sequence motif" description="GXGXXG" evidence="8">
    <location>
        <begin position="481"/>
        <end position="486"/>
    </location>
</feature>
<keyword evidence="4 7" id="KW-0040">ANK repeat</keyword>
<evidence type="ECO:0000256" key="7">
    <source>
        <dbReference type="PROSITE-ProRule" id="PRU00023"/>
    </source>
</evidence>
<dbReference type="SMART" id="SM00248">
    <property type="entry name" value="ANK"/>
    <property type="match status" value="7"/>
</dbReference>
<keyword evidence="8" id="KW-0442">Lipid degradation</keyword>
<dbReference type="InterPro" id="IPR002641">
    <property type="entry name" value="PNPLA_dom"/>
</dbReference>
<evidence type="ECO:0000256" key="5">
    <source>
        <dbReference type="ARBA" id="ARBA00023098"/>
    </source>
</evidence>
<name>A0A6J1W5Q9_9SAUR</name>
<feature type="domain" description="PNPLA" evidence="9">
    <location>
        <begin position="477"/>
        <end position="661"/>
    </location>
</feature>
<evidence type="ECO:0000313" key="11">
    <source>
        <dbReference type="RefSeq" id="XP_026550671.1"/>
    </source>
</evidence>
<dbReference type="InterPro" id="IPR002110">
    <property type="entry name" value="Ankyrin_rpt"/>
</dbReference>
<dbReference type="GO" id="GO:0035965">
    <property type="term" value="P:cardiolipin acyl-chain remodeling"/>
    <property type="evidence" value="ECO:0007669"/>
    <property type="project" value="TreeGrafter"/>
</dbReference>
<dbReference type="CTD" id="8398"/>
<reference evidence="11" key="1">
    <citation type="submission" date="2025-08" db="UniProtKB">
        <authorList>
            <consortium name="RefSeq"/>
        </authorList>
    </citation>
    <scope>IDENTIFICATION</scope>
</reference>
<dbReference type="InterPro" id="IPR016035">
    <property type="entry name" value="Acyl_Trfase/lysoPLipase"/>
</dbReference>
<dbReference type="KEGG" id="nss:113432733"/>
<organism evidence="10 11">
    <name type="scientific">Notechis scutatus</name>
    <name type="common">mainland tiger snake</name>
    <dbReference type="NCBI Taxonomy" id="8663"/>
    <lineage>
        <taxon>Eukaryota</taxon>
        <taxon>Metazoa</taxon>
        <taxon>Chordata</taxon>
        <taxon>Craniata</taxon>
        <taxon>Vertebrata</taxon>
        <taxon>Euteleostomi</taxon>
        <taxon>Lepidosauria</taxon>
        <taxon>Squamata</taxon>
        <taxon>Bifurcata</taxon>
        <taxon>Unidentata</taxon>
        <taxon>Episquamata</taxon>
        <taxon>Toxicofera</taxon>
        <taxon>Serpentes</taxon>
        <taxon>Colubroidea</taxon>
        <taxon>Elapidae</taxon>
        <taxon>Hydrophiinae</taxon>
        <taxon>Notechis</taxon>
    </lineage>
</organism>
<comment type="catalytic activity">
    <reaction evidence="6">
        <text>a 1,2-diacyl-sn-glycero-3-phosphocholine + H2O = a 1-acyl-sn-glycero-3-phosphocholine + a fatty acid + H(+)</text>
        <dbReference type="Rhea" id="RHEA:15801"/>
        <dbReference type="ChEBI" id="CHEBI:15377"/>
        <dbReference type="ChEBI" id="CHEBI:15378"/>
        <dbReference type="ChEBI" id="CHEBI:28868"/>
        <dbReference type="ChEBI" id="CHEBI:57643"/>
        <dbReference type="ChEBI" id="CHEBI:58168"/>
        <dbReference type="EC" id="3.1.1.4"/>
    </reaction>
    <physiologicalReaction direction="left-to-right" evidence="6">
        <dbReference type="Rhea" id="RHEA:15802"/>
    </physiologicalReaction>
</comment>
<dbReference type="EC" id="3.1.1.4" evidence="1"/>
<feature type="active site" description="Nucleophile" evidence="8">
    <location>
        <position position="515"/>
    </location>
</feature>
<keyword evidence="5 8" id="KW-0443">Lipid metabolism</keyword>
<feature type="repeat" description="ANK" evidence="7">
    <location>
        <begin position="316"/>
        <end position="348"/>
    </location>
</feature>
<dbReference type="PANTHER" id="PTHR24139:SF34">
    <property type="entry name" value="85_88 KDA CALCIUM-INDEPENDENT PHOSPHOLIPASE A2"/>
    <property type="match status" value="1"/>
</dbReference>
<feature type="repeat" description="ANK" evidence="7">
    <location>
        <begin position="219"/>
        <end position="251"/>
    </location>
</feature>
<dbReference type="PROSITE" id="PS50088">
    <property type="entry name" value="ANK_REPEAT"/>
    <property type="match status" value="4"/>
</dbReference>
<keyword evidence="3 8" id="KW-0378">Hydrolase</keyword>
<dbReference type="GeneID" id="113432733"/>
<dbReference type="InterPro" id="IPR036770">
    <property type="entry name" value="Ankyrin_rpt-contain_sf"/>
</dbReference>
<dbReference type="GO" id="GO:0016042">
    <property type="term" value="P:lipid catabolic process"/>
    <property type="evidence" value="ECO:0007669"/>
    <property type="project" value="UniProtKB-UniRule"/>
</dbReference>
<evidence type="ECO:0000256" key="6">
    <source>
        <dbReference type="ARBA" id="ARBA00023422"/>
    </source>
</evidence>